<keyword evidence="5 8" id="KW-1133">Transmembrane helix</keyword>
<feature type="compositionally biased region" description="Pro residues" evidence="7">
    <location>
        <begin position="420"/>
        <end position="433"/>
    </location>
</feature>
<keyword evidence="2" id="KW-0813">Transport</keyword>
<dbReference type="PANTHER" id="PTHR23513:SF9">
    <property type="entry name" value="ENTEROBACTIN EXPORTER ENTS"/>
    <property type="match status" value="1"/>
</dbReference>
<dbReference type="Gene3D" id="1.20.1250.20">
    <property type="entry name" value="MFS general substrate transporter like domains"/>
    <property type="match status" value="1"/>
</dbReference>
<organism evidence="9 10">
    <name type="scientific">Streptomyces azureus</name>
    <dbReference type="NCBI Taxonomy" id="146537"/>
    <lineage>
        <taxon>Bacteria</taxon>
        <taxon>Bacillati</taxon>
        <taxon>Actinomycetota</taxon>
        <taxon>Actinomycetes</taxon>
        <taxon>Kitasatosporales</taxon>
        <taxon>Streptomycetaceae</taxon>
        <taxon>Streptomyces</taxon>
    </lineage>
</organism>
<feature type="transmembrane region" description="Helical" evidence="8">
    <location>
        <begin position="30"/>
        <end position="48"/>
    </location>
</feature>
<feature type="transmembrane region" description="Helical" evidence="8">
    <location>
        <begin position="389"/>
        <end position="408"/>
    </location>
</feature>
<dbReference type="PATRIC" id="fig|146537.3.peg.3308"/>
<protein>
    <submittedName>
        <fullName evidence="9">Major facilitator superfamily MFS_1</fullName>
    </submittedName>
</protein>
<evidence type="ECO:0000256" key="8">
    <source>
        <dbReference type="SAM" id="Phobius"/>
    </source>
</evidence>
<dbReference type="InterPro" id="IPR036259">
    <property type="entry name" value="MFS_trans_sf"/>
</dbReference>
<feature type="transmembrane region" description="Helical" evidence="8">
    <location>
        <begin position="234"/>
        <end position="255"/>
    </location>
</feature>
<reference evidence="9" key="1">
    <citation type="journal article" date="2015" name="Genome Announc.">
        <title>Draft Genome Sequence of Thiostrepton-Producing Streptomyces azureus ATCC 14921.</title>
        <authorList>
            <person name="Sakihara K."/>
            <person name="Maeda J."/>
            <person name="Tashiro K."/>
            <person name="Fujino Y."/>
            <person name="Kuhara S."/>
            <person name="Ohshima T."/>
            <person name="Ogata S."/>
            <person name="Doi K."/>
        </authorList>
    </citation>
    <scope>NUCLEOTIDE SEQUENCE [LARGE SCALE GENOMIC DNA]</scope>
    <source>
        <strain evidence="9">ATCC14921</strain>
    </source>
</reference>
<dbReference type="GO" id="GO:0005886">
    <property type="term" value="C:plasma membrane"/>
    <property type="evidence" value="ECO:0007669"/>
    <property type="project" value="UniProtKB-SubCell"/>
</dbReference>
<feature type="transmembrane region" description="Helical" evidence="8">
    <location>
        <begin position="60"/>
        <end position="79"/>
    </location>
</feature>
<feature type="transmembrane region" description="Helical" evidence="8">
    <location>
        <begin position="100"/>
        <end position="123"/>
    </location>
</feature>
<evidence type="ECO:0000256" key="6">
    <source>
        <dbReference type="ARBA" id="ARBA00023136"/>
    </source>
</evidence>
<evidence type="ECO:0000256" key="7">
    <source>
        <dbReference type="SAM" id="MobiDB-lite"/>
    </source>
</evidence>
<dbReference type="CDD" id="cd06173">
    <property type="entry name" value="MFS_MefA_like"/>
    <property type="match status" value="1"/>
</dbReference>
<evidence type="ECO:0000256" key="2">
    <source>
        <dbReference type="ARBA" id="ARBA00022448"/>
    </source>
</evidence>
<dbReference type="EMBL" id="DF968255">
    <property type="protein sequence ID" value="GAP48296.1"/>
    <property type="molecule type" value="Genomic_DNA"/>
</dbReference>
<dbReference type="GO" id="GO:0022857">
    <property type="term" value="F:transmembrane transporter activity"/>
    <property type="evidence" value="ECO:0007669"/>
    <property type="project" value="InterPro"/>
</dbReference>
<dbReference type="InterPro" id="IPR011701">
    <property type="entry name" value="MFS"/>
</dbReference>
<evidence type="ECO:0000313" key="9">
    <source>
        <dbReference type="EMBL" id="GAP48296.1"/>
    </source>
</evidence>
<evidence type="ECO:0000256" key="4">
    <source>
        <dbReference type="ARBA" id="ARBA00022692"/>
    </source>
</evidence>
<keyword evidence="10" id="KW-1185">Reference proteome</keyword>
<sequence length="433" mass="43688">MKLSLPHAVRASPYRPVVAHPVLRRLLPGYTVSSLGDGMAVVAVSWLAVELAPADDRGMWVAFAAAAYTLPGAAGAVLLNRLLRGLRPARLATWDALLRAGALGAIPLAQTIGVLSIWLYVALLGASSVLHSWGQAGTYTLIARQLPEGHHLAGNAVLSTIGSVSTVTGPLLAAPLVIWGGAASVLAVVAATFAVLAATLRLGMPPDADTTAPDEADQASRTSGFGVIRHDRGLAGLLLLSAGFFLLFGPVYVALPLHVADDLHAPVGVLATFYSLFGAGAVAGAVLTGYLRRLPLGPAAAGIVAVSGAALLPLGLGAPTAAALAGFALVGLLWPPYSAMSTTLFQRSTTPALLPQVLTVVSAARTLAVPLGTVLGGPAVAALGPTRTLLVSAVGILALGLAAVAALPRRARPADRDRPPAAPAPKPPTASHS</sequence>
<name>A0A0K8PK94_STRAJ</name>
<dbReference type="Proteomes" id="UP000053859">
    <property type="component" value="Unassembled WGS sequence"/>
</dbReference>
<dbReference type="AlphaFoldDB" id="A0A0K8PK94"/>
<proteinExistence type="predicted"/>
<feature type="transmembrane region" description="Helical" evidence="8">
    <location>
        <begin position="294"/>
        <end position="316"/>
    </location>
</feature>
<gene>
    <name evidence="9" type="ORF">SAZU_3123</name>
</gene>
<keyword evidence="6 8" id="KW-0472">Membrane</keyword>
<dbReference type="SUPFAM" id="SSF103473">
    <property type="entry name" value="MFS general substrate transporter"/>
    <property type="match status" value="1"/>
</dbReference>
<feature type="region of interest" description="Disordered" evidence="7">
    <location>
        <begin position="410"/>
        <end position="433"/>
    </location>
</feature>
<feature type="transmembrane region" description="Helical" evidence="8">
    <location>
        <begin position="267"/>
        <end position="287"/>
    </location>
</feature>
<feature type="transmembrane region" description="Helical" evidence="8">
    <location>
        <begin position="176"/>
        <end position="198"/>
    </location>
</feature>
<evidence type="ECO:0000256" key="3">
    <source>
        <dbReference type="ARBA" id="ARBA00022475"/>
    </source>
</evidence>
<keyword evidence="3" id="KW-1003">Cell membrane</keyword>
<accession>A0A0K8PK94</accession>
<feature type="transmembrane region" description="Helical" evidence="8">
    <location>
        <begin position="357"/>
        <end position="383"/>
    </location>
</feature>
<keyword evidence="4 8" id="KW-0812">Transmembrane</keyword>
<dbReference type="Pfam" id="PF07690">
    <property type="entry name" value="MFS_1"/>
    <property type="match status" value="1"/>
</dbReference>
<feature type="transmembrane region" description="Helical" evidence="8">
    <location>
        <begin position="322"/>
        <end position="345"/>
    </location>
</feature>
<comment type="subcellular location">
    <subcellularLocation>
        <location evidence="1">Cell inner membrane</location>
        <topology evidence="1">Multi-pass membrane protein</topology>
    </subcellularLocation>
</comment>
<evidence type="ECO:0000256" key="5">
    <source>
        <dbReference type="ARBA" id="ARBA00022989"/>
    </source>
</evidence>
<evidence type="ECO:0000313" key="10">
    <source>
        <dbReference type="Proteomes" id="UP000053859"/>
    </source>
</evidence>
<dbReference type="OrthoDB" id="3661340at2"/>
<evidence type="ECO:0000256" key="1">
    <source>
        <dbReference type="ARBA" id="ARBA00004429"/>
    </source>
</evidence>
<dbReference type="RefSeq" id="WP_059417533.1">
    <property type="nucleotide sequence ID" value="NZ_DF968255.1"/>
</dbReference>
<dbReference type="PANTHER" id="PTHR23513">
    <property type="entry name" value="INTEGRAL MEMBRANE EFFLUX PROTEIN-RELATED"/>
    <property type="match status" value="1"/>
</dbReference>